<reference evidence="2" key="1">
    <citation type="journal article" date="2021" name="Mol. Plant Pathol.">
        <title>A 20-kb lineage-specific genomic region tames virulence in pathogenic amphidiploid Verticillium longisporum.</title>
        <authorList>
            <person name="Harting R."/>
            <person name="Starke J."/>
            <person name="Kusch H."/>
            <person name="Poggeler S."/>
            <person name="Maurus I."/>
            <person name="Schluter R."/>
            <person name="Landesfeind M."/>
            <person name="Bulla I."/>
            <person name="Nowrousian M."/>
            <person name="de Jonge R."/>
            <person name="Stahlhut G."/>
            <person name="Hoff K.J."/>
            <person name="Asshauer K.P."/>
            <person name="Thurmer A."/>
            <person name="Stanke M."/>
            <person name="Daniel R."/>
            <person name="Morgenstern B."/>
            <person name="Thomma B.P.H.J."/>
            <person name="Kronstad J.W."/>
            <person name="Braus-Stromeyer S.A."/>
            <person name="Braus G.H."/>
        </authorList>
    </citation>
    <scope>NUCLEOTIDE SEQUENCE</scope>
    <source>
        <strain evidence="2">Vl32</strain>
    </source>
</reference>
<keyword evidence="1" id="KW-1133">Transmembrane helix</keyword>
<evidence type="ECO:0000313" key="3">
    <source>
        <dbReference type="Proteomes" id="UP000689129"/>
    </source>
</evidence>
<name>A0A8I2ZIG1_VERLO</name>
<dbReference type="OrthoDB" id="4868994at2759"/>
<sequence>MSSPQEEPGSTPGAATLPQKLTNWGSWSLPFLSVKGGLKLTSPASCMPPAIHAILIAALHGKPVQPLPLLMAPALLFSSYVSLAGFPTDAAGLTCAWSGIYTLLALRRRQPIRSKFSARGVVRAGALSLGLANCVAGGFAYAGGNRKIDEIARKERNRWAE</sequence>
<evidence type="ECO:0000313" key="2">
    <source>
        <dbReference type="EMBL" id="KAG7129729.1"/>
    </source>
</evidence>
<comment type="caution">
    <text evidence="2">The sequence shown here is derived from an EMBL/GenBank/DDBJ whole genome shotgun (WGS) entry which is preliminary data.</text>
</comment>
<feature type="transmembrane region" description="Helical" evidence="1">
    <location>
        <begin position="90"/>
        <end position="106"/>
    </location>
</feature>
<dbReference type="EMBL" id="JAEMWZ010000243">
    <property type="protein sequence ID" value="KAG7129729.1"/>
    <property type="molecule type" value="Genomic_DNA"/>
</dbReference>
<protein>
    <submittedName>
        <fullName evidence="2">Uncharacterized protein</fullName>
    </submittedName>
</protein>
<accession>A0A8I2ZIG1</accession>
<evidence type="ECO:0000256" key="1">
    <source>
        <dbReference type="SAM" id="Phobius"/>
    </source>
</evidence>
<keyword evidence="1" id="KW-0812">Transmembrane</keyword>
<proteinExistence type="predicted"/>
<organism evidence="2 3">
    <name type="scientific">Verticillium longisporum</name>
    <name type="common">Verticillium dahliae var. longisporum</name>
    <dbReference type="NCBI Taxonomy" id="100787"/>
    <lineage>
        <taxon>Eukaryota</taxon>
        <taxon>Fungi</taxon>
        <taxon>Dikarya</taxon>
        <taxon>Ascomycota</taxon>
        <taxon>Pezizomycotina</taxon>
        <taxon>Sordariomycetes</taxon>
        <taxon>Hypocreomycetidae</taxon>
        <taxon>Glomerellales</taxon>
        <taxon>Plectosphaerellaceae</taxon>
        <taxon>Verticillium</taxon>
    </lineage>
</organism>
<keyword evidence="1" id="KW-0472">Membrane</keyword>
<dbReference type="Proteomes" id="UP000689129">
    <property type="component" value="Unassembled WGS sequence"/>
</dbReference>
<dbReference type="AlphaFoldDB" id="A0A8I2ZIG1"/>
<gene>
    <name evidence="2" type="ORF">HYQ45_011250</name>
</gene>